<name>A0A3M9MQ62_9BACT</name>
<proteinExistence type="predicted"/>
<comment type="caution">
    <text evidence="1">The sequence shown here is derived from an EMBL/GenBank/DDBJ whole genome shotgun (WGS) entry which is preliminary data.</text>
</comment>
<dbReference type="OrthoDB" id="879730at2"/>
<gene>
    <name evidence="1" type="ORF">EFA69_16265</name>
</gene>
<evidence type="ECO:0000313" key="2">
    <source>
        <dbReference type="Proteomes" id="UP000271010"/>
    </source>
</evidence>
<organism evidence="1 2">
    <name type="scientific">Rufibacter immobilis</name>
    <dbReference type="NCBI Taxonomy" id="1348778"/>
    <lineage>
        <taxon>Bacteria</taxon>
        <taxon>Pseudomonadati</taxon>
        <taxon>Bacteroidota</taxon>
        <taxon>Cytophagia</taxon>
        <taxon>Cytophagales</taxon>
        <taxon>Hymenobacteraceae</taxon>
        <taxon>Rufibacter</taxon>
    </lineage>
</organism>
<dbReference type="AlphaFoldDB" id="A0A3M9MQ62"/>
<dbReference type="EMBL" id="RJJE01000017">
    <property type="protein sequence ID" value="RNI27672.1"/>
    <property type="molecule type" value="Genomic_DNA"/>
</dbReference>
<reference evidence="1 2" key="1">
    <citation type="submission" date="2018-11" db="EMBL/GenBank/DDBJ databases">
        <title>Rufibacter latericius sp. nov., isolated from water in Baiyang Lake.</title>
        <authorList>
            <person name="Yang Y."/>
        </authorList>
    </citation>
    <scope>NUCLEOTIDE SEQUENCE [LARGE SCALE GENOMIC DNA]</scope>
    <source>
        <strain evidence="1 2">MCC P1</strain>
    </source>
</reference>
<keyword evidence="2" id="KW-1185">Reference proteome</keyword>
<evidence type="ECO:0000313" key="1">
    <source>
        <dbReference type="EMBL" id="RNI27672.1"/>
    </source>
</evidence>
<protein>
    <submittedName>
        <fullName evidence="1">Uncharacterized protein</fullName>
    </submittedName>
</protein>
<dbReference type="Proteomes" id="UP000271010">
    <property type="component" value="Unassembled WGS sequence"/>
</dbReference>
<accession>A0A3M9MQ62</accession>
<dbReference type="RefSeq" id="WP_123134140.1">
    <property type="nucleotide sequence ID" value="NZ_RJJE01000017.1"/>
</dbReference>
<sequence length="278" mass="32119">MNKVTLNGREFNVAGALNELSAPQLLKLTKLIHSGKPVEHVLKSSILILLQVRRNLYLQWLFFWHLKLEELEYLLLELEPICGFLFRKSTLTKQLLPKIRIPGTLKWLYGPADLLGNCSFLEYIKAEAAYLGYHRTRDQRYLNRLVAILYRPRNRAKETADTATGDTREKFNEALLERRTKQVARLPLATRQAIMLFFVGCRQQIVERHREVFPEPEQGVTEQRRAANLGWAGILKQLAGSIKDYEPTGAQNIHTVLFHMKASILEEREREAKAKSSK</sequence>